<dbReference type="OrthoDB" id="10000238at2"/>
<accession>A0A561VG91</accession>
<dbReference type="RefSeq" id="WP_122976626.1">
    <property type="nucleotide sequence ID" value="NZ_BOMX01000126.1"/>
</dbReference>
<protein>
    <submittedName>
        <fullName evidence="2">Uncharacterized protein</fullName>
    </submittedName>
</protein>
<keyword evidence="1" id="KW-0812">Transmembrane</keyword>
<name>A0A561VG91_ACTTI</name>
<evidence type="ECO:0000313" key="2">
    <source>
        <dbReference type="EMBL" id="TWG10640.1"/>
    </source>
</evidence>
<comment type="caution">
    <text evidence="2">The sequence shown here is derived from an EMBL/GenBank/DDBJ whole genome shotgun (WGS) entry which is preliminary data.</text>
</comment>
<organism evidence="2 3">
    <name type="scientific">Actinoplanes teichomyceticus</name>
    <dbReference type="NCBI Taxonomy" id="1867"/>
    <lineage>
        <taxon>Bacteria</taxon>
        <taxon>Bacillati</taxon>
        <taxon>Actinomycetota</taxon>
        <taxon>Actinomycetes</taxon>
        <taxon>Micromonosporales</taxon>
        <taxon>Micromonosporaceae</taxon>
        <taxon>Actinoplanes</taxon>
    </lineage>
</organism>
<gene>
    <name evidence="2" type="ORF">FHX34_107132</name>
</gene>
<keyword evidence="3" id="KW-1185">Reference proteome</keyword>
<reference evidence="2 3" key="1">
    <citation type="submission" date="2019-06" db="EMBL/GenBank/DDBJ databases">
        <title>Sequencing the genomes of 1000 actinobacteria strains.</title>
        <authorList>
            <person name="Klenk H.-P."/>
        </authorList>
    </citation>
    <scope>NUCLEOTIDE SEQUENCE [LARGE SCALE GENOMIC DNA]</scope>
    <source>
        <strain evidence="2 3">DSM 43866</strain>
    </source>
</reference>
<dbReference type="Proteomes" id="UP000320239">
    <property type="component" value="Unassembled WGS sequence"/>
</dbReference>
<dbReference type="AlphaFoldDB" id="A0A561VG91"/>
<sequence length="194" mass="19660">MTDPGTGPSAVAPAPHRRRPIVVALGVLAAVVLALAAWAWTRPAPETAMRDRALAAVLAGGGPAGWAVAGDPDPAPEIEGVSADAVWTDRDGQPVLLDGDGFTVLWSVSPATPRDCTALAVWARDRIAPEAAPDVTASCPAAIGGDVDEPAVIAAHGTEPGANGRYLFSASVVPRSGRTALFAGLTYEGPDTAR</sequence>
<evidence type="ECO:0000256" key="1">
    <source>
        <dbReference type="SAM" id="Phobius"/>
    </source>
</evidence>
<dbReference type="EMBL" id="VIWY01000007">
    <property type="protein sequence ID" value="TWG10640.1"/>
    <property type="molecule type" value="Genomic_DNA"/>
</dbReference>
<keyword evidence="1" id="KW-1133">Transmembrane helix</keyword>
<feature type="transmembrane region" description="Helical" evidence="1">
    <location>
        <begin position="20"/>
        <end position="40"/>
    </location>
</feature>
<evidence type="ECO:0000313" key="3">
    <source>
        <dbReference type="Proteomes" id="UP000320239"/>
    </source>
</evidence>
<proteinExistence type="predicted"/>
<keyword evidence="1" id="KW-0472">Membrane</keyword>